<name>A0A7G5CAJ7_WOLPI</name>
<evidence type="ECO:0000313" key="1">
    <source>
        <dbReference type="EMBL" id="QMV46231.1"/>
    </source>
</evidence>
<dbReference type="Proteomes" id="UP000515744">
    <property type="component" value="Chromosome"/>
</dbReference>
<reference evidence="1 2" key="2">
    <citation type="journal article" date="2020" name="Mol. Biol. Evol.">
        <title>Life and death of selfish genes: comparative genomics reveals the dynamic evolution of cytoplasmic incompatibility.</title>
        <authorList>
            <person name="Martinez J."/>
            <person name="Klasson L."/>
            <person name="Welch J."/>
            <person name="Jiggins F.M."/>
        </authorList>
    </citation>
    <scope>NUCLEOTIDE SEQUENCE [LARGE SCALE GENOMIC DNA]</scope>
    <source>
        <strain evidence="1">WStv</strain>
    </source>
</reference>
<gene>
    <name evidence="1" type="ORF">HC358_04165</name>
</gene>
<dbReference type="AlphaFoldDB" id="A0A7G5CAJ7"/>
<dbReference type="EMBL" id="CP050531">
    <property type="protein sequence ID" value="QMV46231.1"/>
    <property type="molecule type" value="Genomic_DNA"/>
</dbReference>
<proteinExistence type="predicted"/>
<sequence length="60" mass="6781">MFLTIVDLNLQLECLHYPLSSQHPFFVIPIPPLVIPVRDTGMTEESAGITEKSHLFSLDE</sequence>
<reference evidence="2" key="1">
    <citation type="journal article" date="2020" name="Mol. Biol.">
        <title>Life and death of selfish genes: comparative genomics reveals the dynamic evolution of cytoplasmic incompatibility.</title>
        <authorList>
            <person name="Martinez J."/>
            <person name="Klasson L."/>
            <person name="Welch J."/>
            <person name="Jiggins F.M."/>
        </authorList>
    </citation>
    <scope>NUCLEOTIDE SEQUENCE [LARGE SCALE GENOMIC DNA]</scope>
</reference>
<protein>
    <submittedName>
        <fullName evidence="1">Uncharacterized protein</fullName>
    </submittedName>
</protein>
<dbReference type="RefSeq" id="WP_182158642.1">
    <property type="nucleotide sequence ID" value="NZ_CP050531.1"/>
</dbReference>
<evidence type="ECO:0000313" key="2">
    <source>
        <dbReference type="Proteomes" id="UP000515744"/>
    </source>
</evidence>
<accession>A0A7G5CAJ7</accession>
<organism evidence="1 2">
    <name type="scientific">Wolbachia pipientis</name>
    <dbReference type="NCBI Taxonomy" id="955"/>
    <lineage>
        <taxon>Bacteria</taxon>
        <taxon>Pseudomonadati</taxon>
        <taxon>Pseudomonadota</taxon>
        <taxon>Alphaproteobacteria</taxon>
        <taxon>Rickettsiales</taxon>
        <taxon>Anaplasmataceae</taxon>
        <taxon>Wolbachieae</taxon>
        <taxon>Wolbachia</taxon>
    </lineage>
</organism>